<dbReference type="Pfam" id="PF00562">
    <property type="entry name" value="RNA_pol_Rpb2_6"/>
    <property type="match status" value="1"/>
</dbReference>
<dbReference type="GO" id="GO:0003899">
    <property type="term" value="F:DNA-directed RNA polymerase activity"/>
    <property type="evidence" value="ECO:0007669"/>
    <property type="project" value="UniProtKB-EC"/>
</dbReference>
<dbReference type="GO" id="GO:0006351">
    <property type="term" value="P:DNA-templated transcription"/>
    <property type="evidence" value="ECO:0007669"/>
    <property type="project" value="InterPro"/>
</dbReference>
<organism evidence="20 21">
    <name type="scientific">Orchesella cincta</name>
    <name type="common">Springtail</name>
    <name type="synonym">Podura cincta</name>
    <dbReference type="NCBI Taxonomy" id="48709"/>
    <lineage>
        <taxon>Eukaryota</taxon>
        <taxon>Metazoa</taxon>
        <taxon>Ecdysozoa</taxon>
        <taxon>Arthropoda</taxon>
        <taxon>Hexapoda</taxon>
        <taxon>Collembola</taxon>
        <taxon>Entomobryomorpha</taxon>
        <taxon>Entomobryoidea</taxon>
        <taxon>Orchesellidae</taxon>
        <taxon>Orchesellinae</taxon>
        <taxon>Orchesella</taxon>
    </lineage>
</organism>
<dbReference type="AlphaFoldDB" id="A0A1D2NM38"/>
<evidence type="ECO:0000256" key="6">
    <source>
        <dbReference type="ARBA" id="ARBA00022695"/>
    </source>
</evidence>
<dbReference type="EMBL" id="LJIJ01000010">
    <property type="protein sequence ID" value="ODN06155.1"/>
    <property type="molecule type" value="Genomic_DNA"/>
</dbReference>
<keyword evidence="8" id="KW-0863">Zinc-finger</keyword>
<dbReference type="GO" id="GO:0032549">
    <property type="term" value="F:ribonucleoside binding"/>
    <property type="evidence" value="ECO:0007669"/>
    <property type="project" value="InterPro"/>
</dbReference>
<evidence type="ECO:0000259" key="15">
    <source>
        <dbReference type="Pfam" id="PF00562"/>
    </source>
</evidence>
<dbReference type="FunFam" id="2.40.270.10:FF:000011">
    <property type="entry name" value="DNA-directed RNA polymerase subunit beta"/>
    <property type="match status" value="1"/>
</dbReference>
<evidence type="ECO:0000256" key="14">
    <source>
        <dbReference type="RuleBase" id="RU363031"/>
    </source>
</evidence>
<keyword evidence="4 14" id="KW-0240">DNA-directed RNA polymerase</keyword>
<evidence type="ECO:0000313" key="20">
    <source>
        <dbReference type="EMBL" id="ODN06155.1"/>
    </source>
</evidence>
<feature type="domain" description="RNA polymerase beta subunit protrusion" evidence="17">
    <location>
        <begin position="59"/>
        <end position="469"/>
    </location>
</feature>
<accession>A0A1D2NM38</accession>
<dbReference type="Pfam" id="PF04563">
    <property type="entry name" value="RNA_pol_Rpb2_1"/>
    <property type="match status" value="1"/>
</dbReference>
<dbReference type="InterPro" id="IPR037034">
    <property type="entry name" value="RNA_pol_Rpb2_2_sf"/>
</dbReference>
<proteinExistence type="inferred from homology"/>
<dbReference type="Gene3D" id="3.90.1800.10">
    <property type="entry name" value="RNA polymerase alpha subunit dimerisation domain"/>
    <property type="match status" value="1"/>
</dbReference>
<dbReference type="CDD" id="cd00653">
    <property type="entry name" value="RNA_pol_B_RPB2"/>
    <property type="match status" value="1"/>
</dbReference>
<dbReference type="EC" id="2.7.7.6" evidence="14"/>
<dbReference type="STRING" id="48709.A0A1D2NM38"/>
<dbReference type="Gene3D" id="3.90.1110.10">
    <property type="entry name" value="RNA polymerase Rpb2, domain 2"/>
    <property type="match status" value="1"/>
</dbReference>
<dbReference type="Gene3D" id="2.40.50.150">
    <property type="match status" value="1"/>
</dbReference>
<evidence type="ECO:0000259" key="17">
    <source>
        <dbReference type="Pfam" id="PF04563"/>
    </source>
</evidence>
<evidence type="ECO:0000256" key="7">
    <source>
        <dbReference type="ARBA" id="ARBA00022723"/>
    </source>
</evidence>
<comment type="subunit">
    <text evidence="3">Component of the RNA polymerase I (Pol I) complex consisting of at least 13 subunits.</text>
</comment>
<evidence type="ECO:0000256" key="12">
    <source>
        <dbReference type="ARBA" id="ARBA00047768"/>
    </source>
</evidence>
<evidence type="ECO:0000259" key="19">
    <source>
        <dbReference type="Pfam" id="PF06883"/>
    </source>
</evidence>
<keyword evidence="21" id="KW-1185">Reference proteome</keyword>
<feature type="domain" description="DNA-directed RNA polymerase subunit 2 hybrid-binding" evidence="15">
    <location>
        <begin position="730"/>
        <end position="1091"/>
    </location>
</feature>
<dbReference type="InterPro" id="IPR015712">
    <property type="entry name" value="DNA-dir_RNA_pol_su2"/>
</dbReference>
<evidence type="ECO:0000256" key="3">
    <source>
        <dbReference type="ARBA" id="ARBA00011251"/>
    </source>
</evidence>
<evidence type="ECO:0000256" key="1">
    <source>
        <dbReference type="ARBA" id="ARBA00004604"/>
    </source>
</evidence>
<dbReference type="Pfam" id="PF04560">
    <property type="entry name" value="RNA_pol_Rpb2_7"/>
    <property type="match status" value="1"/>
</dbReference>
<dbReference type="GO" id="GO:0000428">
    <property type="term" value="C:DNA-directed RNA polymerase complex"/>
    <property type="evidence" value="ECO:0007669"/>
    <property type="project" value="UniProtKB-KW"/>
</dbReference>
<dbReference type="InterPro" id="IPR007121">
    <property type="entry name" value="RNA_pol_bsu_CS"/>
</dbReference>
<dbReference type="Proteomes" id="UP000094527">
    <property type="component" value="Unassembled WGS sequence"/>
</dbReference>
<keyword evidence="9" id="KW-0862">Zinc</keyword>
<dbReference type="FunFam" id="3.90.1100.10:FF:000008">
    <property type="entry name" value="DNA-directed RNA polymerase subunit beta"/>
    <property type="match status" value="1"/>
</dbReference>
<evidence type="ECO:0000256" key="13">
    <source>
        <dbReference type="RuleBase" id="RU000434"/>
    </source>
</evidence>
<dbReference type="Pfam" id="PF06883">
    <property type="entry name" value="RNA_pol_Rpa2_4"/>
    <property type="match status" value="1"/>
</dbReference>
<keyword evidence="5 14" id="KW-0808">Transferase</keyword>
<dbReference type="FunFam" id="3.90.1800.10:FF:000004">
    <property type="entry name" value="DNA-directed RNA polymerase subunit beta"/>
    <property type="match status" value="1"/>
</dbReference>
<dbReference type="SUPFAM" id="SSF64484">
    <property type="entry name" value="beta and beta-prime subunits of DNA dependent RNA-polymerase"/>
    <property type="match status" value="1"/>
</dbReference>
<keyword evidence="11" id="KW-0539">Nucleus</keyword>
<reference evidence="20 21" key="1">
    <citation type="journal article" date="2016" name="Genome Biol. Evol.">
        <title>Gene Family Evolution Reflects Adaptation to Soil Environmental Stressors in the Genome of the Collembolan Orchesella cincta.</title>
        <authorList>
            <person name="Faddeeva-Vakhrusheva A."/>
            <person name="Derks M.F."/>
            <person name="Anvar S.Y."/>
            <person name="Agamennone V."/>
            <person name="Suring W."/>
            <person name="Smit S."/>
            <person name="van Straalen N.M."/>
            <person name="Roelofs D."/>
        </authorList>
    </citation>
    <scope>NUCLEOTIDE SEQUENCE [LARGE SCALE GENOMIC DNA]</scope>
    <source>
        <tissue evidence="20">Mixed pool</tissue>
    </source>
</reference>
<dbReference type="InterPro" id="IPR007120">
    <property type="entry name" value="DNA-dir_RNAP_su2_dom"/>
</dbReference>
<evidence type="ECO:0000256" key="9">
    <source>
        <dbReference type="ARBA" id="ARBA00022833"/>
    </source>
</evidence>
<evidence type="ECO:0000256" key="10">
    <source>
        <dbReference type="ARBA" id="ARBA00023163"/>
    </source>
</evidence>
<evidence type="ECO:0000256" key="11">
    <source>
        <dbReference type="ARBA" id="ARBA00023242"/>
    </source>
</evidence>
<gene>
    <name evidence="20" type="ORF">Ocin01_00527</name>
</gene>
<dbReference type="InterPro" id="IPR007645">
    <property type="entry name" value="RNA_pol_Rpb2_3"/>
</dbReference>
<dbReference type="PANTHER" id="PTHR20856">
    <property type="entry name" value="DNA-DIRECTED RNA POLYMERASE I SUBUNIT 2"/>
    <property type="match status" value="1"/>
</dbReference>
<dbReference type="InterPro" id="IPR007644">
    <property type="entry name" value="RNA_pol_bsu_protrusion"/>
</dbReference>
<keyword evidence="7" id="KW-0479">Metal-binding</keyword>
<comment type="similarity">
    <text evidence="2 13">Belongs to the RNA polymerase beta chain family.</text>
</comment>
<dbReference type="GO" id="GO:0005730">
    <property type="term" value="C:nucleolus"/>
    <property type="evidence" value="ECO:0007669"/>
    <property type="project" value="UniProtKB-SubCell"/>
</dbReference>
<dbReference type="PROSITE" id="PS01166">
    <property type="entry name" value="RNA_POL_BETA"/>
    <property type="match status" value="1"/>
</dbReference>
<evidence type="ECO:0000256" key="5">
    <source>
        <dbReference type="ARBA" id="ARBA00022679"/>
    </source>
</evidence>
<evidence type="ECO:0000259" key="18">
    <source>
        <dbReference type="Pfam" id="PF04565"/>
    </source>
</evidence>
<protein>
    <recommendedName>
        <fullName evidence="14">DNA-directed RNA polymerase subunit beta</fullName>
        <ecNumber evidence="14">2.7.7.6</ecNumber>
    </recommendedName>
</protein>
<dbReference type="OMA" id="FFGVVHY"/>
<dbReference type="GO" id="GO:0003677">
    <property type="term" value="F:DNA binding"/>
    <property type="evidence" value="ECO:0007669"/>
    <property type="project" value="InterPro"/>
</dbReference>
<dbReference type="InterPro" id="IPR009674">
    <property type="entry name" value="Rpa2_dom_4"/>
</dbReference>
<dbReference type="Gene3D" id="3.90.1100.10">
    <property type="match status" value="2"/>
</dbReference>
<comment type="subcellular location">
    <subcellularLocation>
        <location evidence="1">Nucleus</location>
        <location evidence="1">Nucleolus</location>
    </subcellularLocation>
</comment>
<dbReference type="Gene3D" id="2.40.270.10">
    <property type="entry name" value="DNA-directed RNA polymerase, subunit 2, domain 6"/>
    <property type="match status" value="1"/>
</dbReference>
<dbReference type="InterPro" id="IPR007641">
    <property type="entry name" value="RNA_pol_Rpb2_7"/>
</dbReference>
<dbReference type="Pfam" id="PF04565">
    <property type="entry name" value="RNA_pol_Rpb2_3"/>
    <property type="match status" value="1"/>
</dbReference>
<comment type="catalytic activity">
    <reaction evidence="12">
        <text>RNA(n) + a ribonucleoside 5'-triphosphate = RNA(n+1) + diphosphate</text>
        <dbReference type="Rhea" id="RHEA:21248"/>
        <dbReference type="Rhea" id="RHEA-COMP:14527"/>
        <dbReference type="Rhea" id="RHEA-COMP:17342"/>
        <dbReference type="ChEBI" id="CHEBI:33019"/>
        <dbReference type="ChEBI" id="CHEBI:61557"/>
        <dbReference type="ChEBI" id="CHEBI:140395"/>
        <dbReference type="EC" id="2.7.7.6"/>
    </reaction>
    <physiologicalReaction direction="left-to-right" evidence="12">
        <dbReference type="Rhea" id="RHEA:21249"/>
    </physiologicalReaction>
</comment>
<keyword evidence="6 14" id="KW-0548">Nucleotidyltransferase</keyword>
<dbReference type="FunFam" id="3.90.1100.10:FF:000016">
    <property type="entry name" value="DNA-directed RNA polymerase subunit beta"/>
    <property type="match status" value="1"/>
</dbReference>
<evidence type="ECO:0000313" key="21">
    <source>
        <dbReference type="Proteomes" id="UP000094527"/>
    </source>
</evidence>
<feature type="domain" description="RNA polymerase Rpb2" evidence="18">
    <location>
        <begin position="518"/>
        <end position="582"/>
    </location>
</feature>
<keyword evidence="10 14" id="KW-0804">Transcription</keyword>
<name>A0A1D2NM38_ORCCI</name>
<evidence type="ECO:0000259" key="16">
    <source>
        <dbReference type="Pfam" id="PF04560"/>
    </source>
</evidence>
<comment type="caution">
    <text evidence="20">The sequence shown here is derived from an EMBL/GenBank/DDBJ whole genome shotgun (WGS) entry which is preliminary data.</text>
</comment>
<dbReference type="GO" id="GO:0008270">
    <property type="term" value="F:zinc ion binding"/>
    <property type="evidence" value="ECO:0007669"/>
    <property type="project" value="UniProtKB-KW"/>
</dbReference>
<feature type="domain" description="DNA-directed RNA polymerase I subunit RPA2" evidence="19">
    <location>
        <begin position="625"/>
        <end position="681"/>
    </location>
</feature>
<dbReference type="InterPro" id="IPR014724">
    <property type="entry name" value="RNA_pol_RPB2_OB-fold"/>
</dbReference>
<dbReference type="OrthoDB" id="10248617at2759"/>
<dbReference type="InterPro" id="IPR037033">
    <property type="entry name" value="DNA-dir_RNAP_su2_hyb_sf"/>
</dbReference>
<feature type="domain" description="RNA polymerase Rpb2" evidence="16">
    <location>
        <begin position="1093"/>
        <end position="1195"/>
    </location>
</feature>
<evidence type="ECO:0000256" key="2">
    <source>
        <dbReference type="ARBA" id="ARBA00006835"/>
    </source>
</evidence>
<comment type="function">
    <text evidence="14">DNA-dependent RNA polymerase catalyzes the transcription of DNA into RNA using the four ribonucleoside triphosphates as substrates.</text>
</comment>
<evidence type="ECO:0000256" key="8">
    <source>
        <dbReference type="ARBA" id="ARBA00022771"/>
    </source>
</evidence>
<evidence type="ECO:0000256" key="4">
    <source>
        <dbReference type="ARBA" id="ARBA00022478"/>
    </source>
</evidence>
<sequence length="1199" mass="135879">MNCLQADPVFKMNRMKKQTGNKVSTEALWERIPDVPVFTNLTEEYGRVPKEAEPALEALATPHIESFDWAVDEGLKLALKELPDVSFELPNTSKDRITLKVTDARVCSPSVVPGTVGAKDHRIFPTECRQRYTTYKGDFIITMSWWMNGIQQSSIEKNLGAIPIMLRSKLCNLQGLNPKGLVGKGEHETEWGGYFIAKGHEKLIRMLLMTRGNYPVFLNRSAWEARGKGFTDKGILVRCVRQDRSHKIRICCYYHVMSSNAVYNNVLHYLSDGSVKIMFNVGRELFFVPIMMILKSLVDVTDEFIYKRCVAGFEDDLYMKSCITDMLRDLHRQGIHSSYGSKQFIGEKFESRIRKQIGDWSTDAQCCEFILQYLRSVKVSIYIVACLAFRTYVAIHCATPMEKFNFLVHALKKLYQGVQDKAAPESPDHVMLQEVLLGGHLYLQLIKDKLTNWLTTVQYLILRKAKADTTKALQQSDINQVVSKSFQIDRNFETFIATGNVPLGTGQGLPQTTGLTIIVENLNRLRYLAHFRSVHRGAFFMELRTTDARQLQPDAWGFICPVHTPDGTPCGLLNHLSAFCEIVTQTQDSSEIPNVLIGLGMVSIEQTCPFPIKDCYTVSLDGRILGYVPMEDAQKIVDRLRLLKLENGKVPKYTEIVLVPKRPKGQFPGIYLFTSLARMMRPVINLRANKVEYIGTFEQLYLDICITPNEAYPGITTHQEINERSFLSHLASLIPMPDNNQSPRNMYQCQMGKQTMGTPYMTYHRFAENKIYRLYFPGTPFFRPVHYDYLKLDDYPSGTNAIVAVISYTGYDMEDAMIISKSSFERGFGHGCVYKSEHIDLKFLLKNTTTQSTFQRDPLEPNLNEKLGPDGLPHIGQWLEKNDPYFCFFNAEEGKYVTRKFSGMERVYIDSVKLKGNDEGTLFKQSVVIVMRVPKNTRMGDKFASRAGQKGICSYLWPQEDLPFTESGLTPDIVFNPHGFPSRMTIAMMIEIMAGKSGALHGLVHDATPFRFNEDDTAVEYFGSLLEKGGYNYYGTERMYSGTDGRELTADIFFGIVHYQRLRHMVSEKWQVRSTGPLDAVTHQPNKGRRRGGGVRFGEMEKDALLAHGASYLLQDRLFYGSDRTTAHVCMECGSLVSPIVIVPPTTPGATLAETPKPKCGLCGKDESIEVVEVPYVFKYLTEQLASVNIKIKLDVGQV</sequence>